<sequence length="311" mass="33161">MASWIRNIFLSLNGTTDPAPLLRSVLATAHHFRAGITAVLLEGHTVDEAPLAGNGLAVGAVSTLVTESRNRLSSRLEDIRATLEGLAERAQLTWSESTWAAGKPANPLYPPAGAPTPHLHLIRSRGTLTRTLKAFAQLTDLAALPHPRIEDGSTATQIRNELLRQKCVPLLLAPPEGLASSPQRIAIIWNEALEDIRTLHQALPWFQAARTVHVLSTSPKAARSAPQLLAYLQLHKVAAVLEPFTLKSAVGPDASTTNLSDPANLLALIEQLSVDLVVTGLHATGNLRNLLLGPPNDSIAQQALLPVLACG</sequence>
<dbReference type="RefSeq" id="WP_165600165.1">
    <property type="nucleotide sequence ID" value="NZ_SORZ01000001.1"/>
</dbReference>
<dbReference type="SUPFAM" id="SSF52402">
    <property type="entry name" value="Adenine nucleotide alpha hydrolases-like"/>
    <property type="match status" value="1"/>
</dbReference>
<dbReference type="AlphaFoldDB" id="A0A506UQY6"/>
<dbReference type="Gene3D" id="3.40.50.12370">
    <property type="match status" value="1"/>
</dbReference>
<comment type="caution">
    <text evidence="1">The sequence shown here is derived from an EMBL/GenBank/DDBJ whole genome shotgun (WGS) entry which is preliminary data.</text>
</comment>
<dbReference type="EMBL" id="SORZ01000001">
    <property type="protein sequence ID" value="TPW35702.1"/>
    <property type="molecule type" value="Genomic_DNA"/>
</dbReference>
<protein>
    <submittedName>
        <fullName evidence="1">Universal stress protein</fullName>
    </submittedName>
</protein>
<dbReference type="Proteomes" id="UP000315037">
    <property type="component" value="Unassembled WGS sequence"/>
</dbReference>
<proteinExistence type="predicted"/>
<reference evidence="1 2" key="1">
    <citation type="submission" date="2019-03" db="EMBL/GenBank/DDBJ databases">
        <title>The complete genome sequence of Neokomagataea sp. Jb2 NBRC113641.</title>
        <authorList>
            <person name="Chua K.-O."/>
            <person name="Chan K.-G."/>
            <person name="See-Too W.-S."/>
        </authorList>
    </citation>
    <scope>NUCLEOTIDE SEQUENCE [LARGE SCALE GENOMIC DNA]</scope>
    <source>
        <strain evidence="1 2">Jb2</strain>
    </source>
</reference>
<organism evidence="1 2">
    <name type="scientific">Oecophyllibacter saccharovorans</name>
    <dbReference type="NCBI Taxonomy" id="2558360"/>
    <lineage>
        <taxon>Bacteria</taxon>
        <taxon>Pseudomonadati</taxon>
        <taxon>Pseudomonadota</taxon>
        <taxon>Alphaproteobacteria</taxon>
        <taxon>Acetobacterales</taxon>
        <taxon>Acetobacteraceae</taxon>
        <taxon>Oecophyllibacter</taxon>
    </lineage>
</organism>
<name>A0A506UQY6_9PROT</name>
<evidence type="ECO:0000313" key="1">
    <source>
        <dbReference type="EMBL" id="TPW35702.1"/>
    </source>
</evidence>
<gene>
    <name evidence="1" type="ORF">E3202_01740</name>
</gene>
<accession>A0A506UQY6</accession>
<evidence type="ECO:0000313" key="2">
    <source>
        <dbReference type="Proteomes" id="UP000315037"/>
    </source>
</evidence>
<keyword evidence="2" id="KW-1185">Reference proteome</keyword>